<dbReference type="GO" id="GO:0003723">
    <property type="term" value="F:RNA binding"/>
    <property type="evidence" value="ECO:0007669"/>
    <property type="project" value="UniProtKB-KW"/>
</dbReference>
<evidence type="ECO:0000256" key="9">
    <source>
        <dbReference type="SAM" id="MobiDB-lite"/>
    </source>
</evidence>
<dbReference type="CDD" id="cd22394">
    <property type="entry name" value="KH-I_KRR1_rpt2"/>
    <property type="match status" value="1"/>
</dbReference>
<dbReference type="InterPro" id="IPR048550">
    <property type="entry name" value="KRR1-like_KH1_euk"/>
</dbReference>
<evidence type="ECO:0000256" key="2">
    <source>
        <dbReference type="ARBA" id="ARBA00009344"/>
    </source>
</evidence>
<dbReference type="InterPro" id="IPR036612">
    <property type="entry name" value="KH_dom_type_1_sf"/>
</dbReference>
<evidence type="ECO:0000256" key="7">
    <source>
        <dbReference type="ARBA" id="ARBA00023274"/>
    </source>
</evidence>
<evidence type="ECO:0000256" key="4">
    <source>
        <dbReference type="ARBA" id="ARBA00022552"/>
    </source>
</evidence>
<keyword evidence="6 8" id="KW-0539">Nucleus</keyword>
<dbReference type="Gene3D" id="3.30.1370.10">
    <property type="entry name" value="K Homology domain, type 1"/>
    <property type="match status" value="2"/>
</dbReference>
<name>A0A1R2C8S2_9CILI</name>
<proteinExistence type="inferred from homology"/>
<dbReference type="PANTHER" id="PTHR12581:SF0">
    <property type="entry name" value="KRR1 SMALL SUBUNIT PROCESSOME COMPONENT HOMOLOG"/>
    <property type="match status" value="1"/>
</dbReference>
<evidence type="ECO:0000256" key="8">
    <source>
        <dbReference type="PIRNR" id="PIRNR006515"/>
    </source>
</evidence>
<comment type="function">
    <text evidence="8">Required for 40S ribosome biogenesis. Involved in nucleolar processing of pre-18S ribosomal RNA and ribosome assembly.</text>
</comment>
<keyword evidence="5 8" id="KW-0694">RNA-binding</keyword>
<dbReference type="InterPro" id="IPR048548">
    <property type="entry name" value="KRR1-like_KH2"/>
</dbReference>
<reference evidence="12 13" key="1">
    <citation type="submission" date="2016-11" db="EMBL/GenBank/DDBJ databases">
        <title>The macronuclear genome of Stentor coeruleus: a giant cell with tiny introns.</title>
        <authorList>
            <person name="Slabodnick M."/>
            <person name="Ruby J.G."/>
            <person name="Reiff S.B."/>
            <person name="Swart E.C."/>
            <person name="Gosai S."/>
            <person name="Prabakaran S."/>
            <person name="Witkowska E."/>
            <person name="Larue G.E."/>
            <person name="Fisher S."/>
            <person name="Freeman R.M."/>
            <person name="Gunawardena J."/>
            <person name="Chu W."/>
            <person name="Stover N.A."/>
            <person name="Gregory B.D."/>
            <person name="Nowacki M."/>
            <person name="Derisi J."/>
            <person name="Roy S.W."/>
            <person name="Marshall W.F."/>
            <person name="Sood P."/>
        </authorList>
    </citation>
    <scope>NUCLEOTIDE SEQUENCE [LARGE SCALE GENOMIC DNA]</scope>
    <source>
        <strain evidence="12">WM001</strain>
    </source>
</reference>
<comment type="caution">
    <text evidence="12">The sequence shown here is derived from an EMBL/GenBank/DDBJ whole genome shotgun (WGS) entry which is preliminary data.</text>
</comment>
<keyword evidence="4 8" id="KW-0698">rRNA processing</keyword>
<dbReference type="OrthoDB" id="441223at2759"/>
<evidence type="ECO:0000256" key="6">
    <source>
        <dbReference type="ARBA" id="ARBA00023242"/>
    </source>
</evidence>
<comment type="similarity">
    <text evidence="2 8">Belongs to the KRR1 family.</text>
</comment>
<evidence type="ECO:0000259" key="10">
    <source>
        <dbReference type="SMART" id="SM00322"/>
    </source>
</evidence>
<feature type="region of interest" description="Disordered" evidence="9">
    <location>
        <begin position="231"/>
        <end position="255"/>
    </location>
</feature>
<feature type="compositionally biased region" description="Basic and acidic residues" evidence="9">
    <location>
        <begin position="270"/>
        <end position="285"/>
    </location>
</feature>
<evidence type="ECO:0000256" key="3">
    <source>
        <dbReference type="ARBA" id="ARBA00022517"/>
    </source>
</evidence>
<dbReference type="GO" id="GO:0032040">
    <property type="term" value="C:small-subunit processome"/>
    <property type="evidence" value="ECO:0007669"/>
    <property type="project" value="TreeGrafter"/>
</dbReference>
<feature type="compositionally biased region" description="Basic and acidic residues" evidence="9">
    <location>
        <begin position="293"/>
        <end position="303"/>
    </location>
</feature>
<dbReference type="AlphaFoldDB" id="A0A1R2C8S2"/>
<dbReference type="FunFam" id="3.30.1370.10:FF:000014">
    <property type="entry name" value="KRR1 small subunit processome component"/>
    <property type="match status" value="1"/>
</dbReference>
<feature type="domain" description="K Homology" evidence="10">
    <location>
        <begin position="132"/>
        <end position="192"/>
    </location>
</feature>
<protein>
    <recommendedName>
        <fullName evidence="8">KRR1 small subunit processome component</fullName>
    </recommendedName>
    <alternativeName>
        <fullName evidence="8">KRR-R motif-containing protein 1</fullName>
    </alternativeName>
</protein>
<dbReference type="InterPro" id="IPR048549">
    <property type="entry name" value="KRR1-like_KH2_euk"/>
</dbReference>
<dbReference type="Pfam" id="PF17903">
    <property type="entry name" value="KH_KRR1_1st"/>
    <property type="match status" value="1"/>
</dbReference>
<evidence type="ECO:0000256" key="1">
    <source>
        <dbReference type="ARBA" id="ARBA00004604"/>
    </source>
</evidence>
<evidence type="ECO:0000313" key="13">
    <source>
        <dbReference type="Proteomes" id="UP000187209"/>
    </source>
</evidence>
<sequence>MGNKKNRKDKPWDNDPTLDKWKIEEFKPEYNPSGLLEESSFATLFPQYREKYLKEIWPLVEKDLGKQNIIAELDLVEGSMTVRTTKKTWDPYVILKARDLIKLLARSVPYQQAMKILQDGVFSDIVKIGGIIRNKERFVKRRSRLIGPNGTTLKALEILTECYILVQGNTVSLMGPMKGIKVARRVIIETMQNIHPVYNIKELMIKKELANNPELVNEDWSRFLPDFKKRNVKRKNKSKEKKEYTPFPPEQMPRKEDLLMETGEYFLSKKEKKVREEEKAQEAKEQKKKAKEAKRAKSYEPPKEVNYTQKRQPEPSMDELKAKFLKKKAKVREEE</sequence>
<organism evidence="12 13">
    <name type="scientific">Stentor coeruleus</name>
    <dbReference type="NCBI Taxonomy" id="5963"/>
    <lineage>
        <taxon>Eukaryota</taxon>
        <taxon>Sar</taxon>
        <taxon>Alveolata</taxon>
        <taxon>Ciliophora</taxon>
        <taxon>Postciliodesmatophora</taxon>
        <taxon>Heterotrichea</taxon>
        <taxon>Heterotrichida</taxon>
        <taxon>Stentoridae</taxon>
        <taxon>Stentor</taxon>
    </lineage>
</organism>
<evidence type="ECO:0000256" key="5">
    <source>
        <dbReference type="ARBA" id="ARBA00022884"/>
    </source>
</evidence>
<dbReference type="PIRSF" id="PIRSF006515">
    <property type="entry name" value="KRR1"/>
    <property type="match status" value="1"/>
</dbReference>
<comment type="subunit">
    <text evidence="8">Component of the ribosomal small subunit (SSU) processome.</text>
</comment>
<accession>A0A1R2C8S2</accession>
<dbReference type="InterPro" id="IPR024166">
    <property type="entry name" value="rRNA_assembly_KRR1"/>
</dbReference>
<dbReference type="InterPro" id="IPR004087">
    <property type="entry name" value="KH_dom"/>
</dbReference>
<keyword evidence="7 8" id="KW-0687">Ribonucleoprotein</keyword>
<keyword evidence="3 8" id="KW-0690">Ribosome biogenesis</keyword>
<evidence type="ECO:0000313" key="11">
    <source>
        <dbReference type="EMBL" id="OMJ83973.1"/>
    </source>
</evidence>
<dbReference type="SUPFAM" id="SSF54791">
    <property type="entry name" value="Eukaryotic type KH-domain (KH-domain type I)"/>
    <property type="match status" value="1"/>
</dbReference>
<dbReference type="Proteomes" id="UP000187209">
    <property type="component" value="Unassembled WGS sequence"/>
</dbReference>
<evidence type="ECO:0000313" key="12">
    <source>
        <dbReference type="EMBL" id="OMJ85396.1"/>
    </source>
</evidence>
<dbReference type="GO" id="GO:0006364">
    <property type="term" value="P:rRNA processing"/>
    <property type="evidence" value="ECO:0007669"/>
    <property type="project" value="UniProtKB-KW"/>
</dbReference>
<dbReference type="PANTHER" id="PTHR12581">
    <property type="entry name" value="HIV-1 REV BINDING PROTEIN 2, 3"/>
    <property type="match status" value="1"/>
</dbReference>
<gene>
    <name evidence="12" type="ORF">SteCoe_13306</name>
    <name evidence="11" type="ORF">SteCoe_15018</name>
</gene>
<feature type="region of interest" description="Disordered" evidence="9">
    <location>
        <begin position="270"/>
        <end position="320"/>
    </location>
</feature>
<keyword evidence="13" id="KW-1185">Reference proteome</keyword>
<dbReference type="SMART" id="SM00322">
    <property type="entry name" value="KH"/>
    <property type="match status" value="1"/>
</dbReference>
<dbReference type="EMBL" id="MPUH01000238">
    <property type="protein sequence ID" value="OMJ85396.1"/>
    <property type="molecule type" value="Genomic_DNA"/>
</dbReference>
<dbReference type="Pfam" id="PF21800">
    <property type="entry name" value="KH_KRR1_2nd"/>
    <property type="match status" value="1"/>
</dbReference>
<comment type="subcellular location">
    <subcellularLocation>
        <location evidence="1 8">Nucleus</location>
        <location evidence="1 8">Nucleolus</location>
    </subcellularLocation>
</comment>
<dbReference type="EMBL" id="MPUH01000285">
    <property type="protein sequence ID" value="OMJ83973.1"/>
    <property type="molecule type" value="Genomic_DNA"/>
</dbReference>
<dbReference type="CDD" id="cd22393">
    <property type="entry name" value="KH-I_KRR1_rpt1"/>
    <property type="match status" value="1"/>
</dbReference>
<dbReference type="InterPro" id="IPR041174">
    <property type="entry name" value="KRR1-like_KH1"/>
</dbReference>